<proteinExistence type="predicted"/>
<protein>
    <recommendedName>
        <fullName evidence="4">DKNYY family protein</fullName>
    </recommendedName>
</protein>
<evidence type="ECO:0008006" key="4">
    <source>
        <dbReference type="Google" id="ProtNLM"/>
    </source>
</evidence>
<feature type="transmembrane region" description="Helical" evidence="1">
    <location>
        <begin position="12"/>
        <end position="35"/>
    </location>
</feature>
<evidence type="ECO:0000313" key="2">
    <source>
        <dbReference type="EMBL" id="MCU5781655.1"/>
    </source>
</evidence>
<keyword evidence="1" id="KW-0812">Transmembrane</keyword>
<dbReference type="RefSeq" id="WP_262459629.1">
    <property type="nucleotide sequence ID" value="NZ_ARXS01000004.1"/>
</dbReference>
<organism evidence="2 3">
    <name type="scientific">Alloalcanivorax balearicus MACL04</name>
    <dbReference type="NCBI Taxonomy" id="1177182"/>
    <lineage>
        <taxon>Bacteria</taxon>
        <taxon>Pseudomonadati</taxon>
        <taxon>Pseudomonadota</taxon>
        <taxon>Gammaproteobacteria</taxon>
        <taxon>Oceanospirillales</taxon>
        <taxon>Alcanivoracaceae</taxon>
        <taxon>Alloalcanivorax</taxon>
    </lineage>
</organism>
<accession>A0ABT2QVV3</accession>
<dbReference type="Pfam" id="PF13644">
    <property type="entry name" value="DKNYY"/>
    <property type="match status" value="1"/>
</dbReference>
<gene>
    <name evidence="2" type="ORF">MA04_00955</name>
</gene>
<evidence type="ECO:0000313" key="3">
    <source>
        <dbReference type="Proteomes" id="UP001064106"/>
    </source>
</evidence>
<keyword evidence="3" id="KW-1185">Reference proteome</keyword>
<dbReference type="InterPro" id="IPR027375">
    <property type="entry name" value="DKNYY"/>
</dbReference>
<feature type="transmembrane region" description="Helical" evidence="1">
    <location>
        <begin position="434"/>
        <end position="453"/>
    </location>
</feature>
<keyword evidence="1" id="KW-0472">Membrane</keyword>
<dbReference type="EMBL" id="ARXS01000004">
    <property type="protein sequence ID" value="MCU5781655.1"/>
    <property type="molecule type" value="Genomic_DNA"/>
</dbReference>
<reference evidence="2" key="1">
    <citation type="submission" date="2012-09" db="EMBL/GenBank/DDBJ databases">
        <title>Genome Sequence of alkane-degrading Bacterium Alcanivorax balearicus MACL04.</title>
        <authorList>
            <person name="Lai Q."/>
            <person name="Shao Z."/>
        </authorList>
    </citation>
    <scope>NUCLEOTIDE SEQUENCE</scope>
    <source>
        <strain evidence="2">MACL04</strain>
    </source>
</reference>
<comment type="caution">
    <text evidence="2">The sequence shown here is derived from an EMBL/GenBank/DDBJ whole genome shotgun (WGS) entry which is preliminary data.</text>
</comment>
<keyword evidence="1" id="KW-1133">Transmembrane helix</keyword>
<evidence type="ECO:0000256" key="1">
    <source>
        <dbReference type="SAM" id="Phobius"/>
    </source>
</evidence>
<dbReference type="Proteomes" id="UP001064106">
    <property type="component" value="Unassembled WGS sequence"/>
</dbReference>
<name>A0ABT2QVV3_9GAMM</name>
<sequence length="465" mass="52560">MEKTKRRIPLIGGKIAVIITLLVCVVSGVAIYVMLAPKGPEADPVSYPASRYAHDQTGQVWFLRPGDGYQLVTGADPDSFEPIPGDTGRGYVYSGLGRDRDHVYALGQRMPGVTPDSVGYLESRYYIAGDQAYYGITLLEGADPGRLRVFQNAPRYMNEYAHDDRRLYFQGNWIQGADIASLAKVPREAPTPAERVYLRDRHRVYYRDRVVPGARPDRFTLINVEGQSRNLVYDAHYGYDGRRYFLGARALPDRVSGTDQALPSGSLKLLLADKELGWHALFYQGRGLFYHQPLTNELKPLCQRDSGASLERIGRGFYRDDRHLYYAWTALDHRRGRYASGLRGWYTGLEVVPGVHPDDLRLIGERRLRMQGKTLTGNLYQAGEHRFLNPTEGYVAGLWGVDEKGQPQRLDSARKCLAYTRNPDWNYVPVRARGILILLAIALTVIGGIRWLWRRKAAGTKGEHQ</sequence>